<protein>
    <recommendedName>
        <fullName evidence="6">Transcription repressor</fullName>
    </recommendedName>
    <alternativeName>
        <fullName evidence="6">Ovate family protein</fullName>
    </alternativeName>
</protein>
<dbReference type="InterPro" id="IPR038933">
    <property type="entry name" value="Ovate"/>
</dbReference>
<dbReference type="AlphaFoldDB" id="A0A5A7P6Q2"/>
<gene>
    <name evidence="9" type="ORF">STAS_04262</name>
</gene>
<dbReference type="GO" id="GO:0045892">
    <property type="term" value="P:negative regulation of DNA-templated transcription"/>
    <property type="evidence" value="ECO:0007669"/>
    <property type="project" value="UniProtKB-UniRule"/>
</dbReference>
<evidence type="ECO:0000313" key="10">
    <source>
        <dbReference type="Proteomes" id="UP000325081"/>
    </source>
</evidence>
<reference evidence="10" key="1">
    <citation type="journal article" date="2019" name="Curr. Biol.">
        <title>Genome Sequence of Striga asiatica Provides Insight into the Evolution of Plant Parasitism.</title>
        <authorList>
            <person name="Yoshida S."/>
            <person name="Kim S."/>
            <person name="Wafula E.K."/>
            <person name="Tanskanen J."/>
            <person name="Kim Y.M."/>
            <person name="Honaas L."/>
            <person name="Yang Z."/>
            <person name="Spallek T."/>
            <person name="Conn C.E."/>
            <person name="Ichihashi Y."/>
            <person name="Cheong K."/>
            <person name="Cui S."/>
            <person name="Der J.P."/>
            <person name="Gundlach H."/>
            <person name="Jiao Y."/>
            <person name="Hori C."/>
            <person name="Ishida J.K."/>
            <person name="Kasahara H."/>
            <person name="Kiba T."/>
            <person name="Kim M.S."/>
            <person name="Koo N."/>
            <person name="Laohavisit A."/>
            <person name="Lee Y.H."/>
            <person name="Lumba S."/>
            <person name="McCourt P."/>
            <person name="Mortimer J.C."/>
            <person name="Mutuku J.M."/>
            <person name="Nomura T."/>
            <person name="Sasaki-Sekimoto Y."/>
            <person name="Seto Y."/>
            <person name="Wang Y."/>
            <person name="Wakatake T."/>
            <person name="Sakakibara H."/>
            <person name="Demura T."/>
            <person name="Yamaguchi S."/>
            <person name="Yoneyama K."/>
            <person name="Manabe R.I."/>
            <person name="Nelson D.C."/>
            <person name="Schulman A.H."/>
            <person name="Timko M.P."/>
            <person name="dePamphilis C.W."/>
            <person name="Choi D."/>
            <person name="Shirasu K."/>
        </authorList>
    </citation>
    <scope>NUCLEOTIDE SEQUENCE [LARGE SCALE GENOMIC DNA]</scope>
    <source>
        <strain evidence="10">cv. UVA1</strain>
    </source>
</reference>
<dbReference type="EMBL" id="BKCP01002558">
    <property type="protein sequence ID" value="GER28460.1"/>
    <property type="molecule type" value="Genomic_DNA"/>
</dbReference>
<evidence type="ECO:0000256" key="2">
    <source>
        <dbReference type="ARBA" id="ARBA00022491"/>
    </source>
</evidence>
<dbReference type="PANTHER" id="PTHR33057:SF82">
    <property type="entry name" value="TRANSCRIPTION REPRESSOR OFP5"/>
    <property type="match status" value="1"/>
</dbReference>
<accession>A0A5A7P6Q2</accession>
<dbReference type="Proteomes" id="UP000325081">
    <property type="component" value="Unassembled WGS sequence"/>
</dbReference>
<feature type="domain" description="OVATE" evidence="8">
    <location>
        <begin position="316"/>
        <end position="375"/>
    </location>
</feature>
<name>A0A5A7P6Q2_STRAF</name>
<dbReference type="Pfam" id="PF04844">
    <property type="entry name" value="Ovate"/>
    <property type="match status" value="1"/>
</dbReference>
<sequence length="384" mass="44584">MKWGIRRKKKPSSSSPSSSPPSSIISWFSKLGRKSETSSKKPELDRHSGFFFPTPNSNLIKRERFYSMDVDDPFWRLSFSHEKVPARKSTGGITGLVWPDHDQDHEPVFRKSEEFCNFNDMVGLVKRTKEREKSKERMKESIFFDNHPSSRKSRVEDLSDSVASNLPEKNRIVGLDEDCAANHKTLLSVTEWRHLEKSTDFSKNSRNSRGVERAVEAFSVKSVASNSRMQSKNRISGLDEDHAKWRHLEKSTDFFSKEVKLGPKAKGRVNRVKAYSPRTECKIRALEEMKRARSKMKKEEKKGMEEGKTVFNDFAVVKNSFDPQRDFMDSMIEMIREKGIWRPEDLEELLACYLALNSDEYHGIIIKVFRKVWFELKGVGCFDY</sequence>
<comment type="function">
    <text evidence="6">Transcriptional repressor that regulates multiple aspects of plant growth and development.</text>
</comment>
<evidence type="ECO:0000256" key="1">
    <source>
        <dbReference type="ARBA" id="ARBA00004123"/>
    </source>
</evidence>
<evidence type="ECO:0000256" key="7">
    <source>
        <dbReference type="SAM" id="MobiDB-lite"/>
    </source>
</evidence>
<keyword evidence="3 6" id="KW-0805">Transcription regulation</keyword>
<dbReference type="PANTHER" id="PTHR33057">
    <property type="entry name" value="TRANSCRIPTION REPRESSOR OFP7-RELATED"/>
    <property type="match status" value="1"/>
</dbReference>
<evidence type="ECO:0000256" key="4">
    <source>
        <dbReference type="ARBA" id="ARBA00023163"/>
    </source>
</evidence>
<dbReference type="InterPro" id="IPR006458">
    <property type="entry name" value="Ovate_C"/>
</dbReference>
<evidence type="ECO:0000256" key="6">
    <source>
        <dbReference type="RuleBase" id="RU367028"/>
    </source>
</evidence>
<evidence type="ECO:0000259" key="8">
    <source>
        <dbReference type="PROSITE" id="PS51754"/>
    </source>
</evidence>
<dbReference type="NCBIfam" id="TIGR01568">
    <property type="entry name" value="A_thal_3678"/>
    <property type="match status" value="1"/>
</dbReference>
<proteinExistence type="predicted"/>
<comment type="caution">
    <text evidence="9">The sequence shown here is derived from an EMBL/GenBank/DDBJ whole genome shotgun (WGS) entry which is preliminary data.</text>
</comment>
<organism evidence="9 10">
    <name type="scientific">Striga asiatica</name>
    <name type="common">Asiatic witchweed</name>
    <name type="synonym">Buchnera asiatica</name>
    <dbReference type="NCBI Taxonomy" id="4170"/>
    <lineage>
        <taxon>Eukaryota</taxon>
        <taxon>Viridiplantae</taxon>
        <taxon>Streptophyta</taxon>
        <taxon>Embryophyta</taxon>
        <taxon>Tracheophyta</taxon>
        <taxon>Spermatophyta</taxon>
        <taxon>Magnoliopsida</taxon>
        <taxon>eudicotyledons</taxon>
        <taxon>Gunneridae</taxon>
        <taxon>Pentapetalae</taxon>
        <taxon>asterids</taxon>
        <taxon>lamiids</taxon>
        <taxon>Lamiales</taxon>
        <taxon>Orobanchaceae</taxon>
        <taxon>Buchnereae</taxon>
        <taxon>Striga</taxon>
    </lineage>
</organism>
<evidence type="ECO:0000313" key="9">
    <source>
        <dbReference type="EMBL" id="GER28460.1"/>
    </source>
</evidence>
<dbReference type="GO" id="GO:0005634">
    <property type="term" value="C:nucleus"/>
    <property type="evidence" value="ECO:0007669"/>
    <property type="project" value="UniProtKB-SubCell"/>
</dbReference>
<keyword evidence="2 6" id="KW-0678">Repressor</keyword>
<feature type="region of interest" description="Disordered" evidence="7">
    <location>
        <begin position="1"/>
        <end position="24"/>
    </location>
</feature>
<dbReference type="OrthoDB" id="1928390at2759"/>
<feature type="compositionally biased region" description="Low complexity" evidence="7">
    <location>
        <begin position="12"/>
        <end position="24"/>
    </location>
</feature>
<feature type="compositionally biased region" description="Basic residues" evidence="7">
    <location>
        <begin position="1"/>
        <end position="11"/>
    </location>
</feature>
<evidence type="ECO:0000256" key="3">
    <source>
        <dbReference type="ARBA" id="ARBA00023015"/>
    </source>
</evidence>
<keyword evidence="10" id="KW-1185">Reference proteome</keyword>
<evidence type="ECO:0000256" key="5">
    <source>
        <dbReference type="ARBA" id="ARBA00023242"/>
    </source>
</evidence>
<keyword evidence="5 6" id="KW-0539">Nucleus</keyword>
<dbReference type="PROSITE" id="PS51754">
    <property type="entry name" value="OVATE"/>
    <property type="match status" value="1"/>
</dbReference>
<keyword evidence="4 6" id="KW-0804">Transcription</keyword>
<comment type="subcellular location">
    <subcellularLocation>
        <location evidence="1 6">Nucleus</location>
    </subcellularLocation>
</comment>